<accession>A0A2U3L537</accession>
<evidence type="ECO:0000259" key="13">
    <source>
        <dbReference type="SMART" id="SM00822"/>
    </source>
</evidence>
<dbReference type="Pfam" id="PF13561">
    <property type="entry name" value="adh_short_C2"/>
    <property type="match status" value="1"/>
</dbReference>
<protein>
    <recommendedName>
        <fullName evidence="3 12">3-oxoacyl-[acyl-carrier-protein] reductase</fullName>
        <ecNumber evidence="3 12">1.1.1.100</ecNumber>
    </recommendedName>
</protein>
<dbReference type="PRINTS" id="PR00080">
    <property type="entry name" value="SDRFAMILY"/>
</dbReference>
<evidence type="ECO:0000313" key="14">
    <source>
        <dbReference type="EMBL" id="SPF47025.1"/>
    </source>
</evidence>
<evidence type="ECO:0000256" key="8">
    <source>
        <dbReference type="ARBA" id="ARBA00023098"/>
    </source>
</evidence>
<evidence type="ECO:0000256" key="7">
    <source>
        <dbReference type="ARBA" id="ARBA00023002"/>
    </source>
</evidence>
<proteinExistence type="inferred from homology"/>
<dbReference type="FunFam" id="3.40.50.720:FF:000037">
    <property type="entry name" value="3-oxoacyl-[acyl-carrier-protein] reductase FabG"/>
    <property type="match status" value="1"/>
</dbReference>
<sequence>MSLSGRVALVTGASQGIGRACALRLAKEGAAVAVAARNQEKLNELVSEITAAGGKAAAFPLDVSDEEQIKSAVKAAIAQFGKIDILVNNAGITRDQLVMRMKRADWDAVLQTNLTSAYLSIQQVIGSMLKQRWGRIINITSVFGQMGQAGQANYAASKAGLIGLTMAIAREVGSRNITCNAIAPGFIETAMTAVLSDEFKQNALKQIPLGRVGTPEDVASAVGFLASDEASYITGHVLNVNGGMLMG</sequence>
<dbReference type="EC" id="1.1.1.100" evidence="3 12"/>
<gene>
    <name evidence="14" type="primary">fabG</name>
    <name evidence="14" type="ORF">SBA1_700018</name>
</gene>
<dbReference type="PANTHER" id="PTHR42879:SF2">
    <property type="entry name" value="3-OXOACYL-[ACYL-CARRIER-PROTEIN] REDUCTASE FABG"/>
    <property type="match status" value="1"/>
</dbReference>
<comment type="catalytic activity">
    <reaction evidence="12">
        <text>a (3R)-hydroxyacyl-[ACP] + NADP(+) = a 3-oxoacyl-[ACP] + NADPH + H(+)</text>
        <dbReference type="Rhea" id="RHEA:17397"/>
        <dbReference type="Rhea" id="RHEA-COMP:9916"/>
        <dbReference type="Rhea" id="RHEA-COMP:9945"/>
        <dbReference type="ChEBI" id="CHEBI:15378"/>
        <dbReference type="ChEBI" id="CHEBI:57783"/>
        <dbReference type="ChEBI" id="CHEBI:58349"/>
        <dbReference type="ChEBI" id="CHEBI:78776"/>
        <dbReference type="ChEBI" id="CHEBI:78827"/>
        <dbReference type="EC" id="1.1.1.100"/>
    </reaction>
</comment>
<dbReference type="Gene3D" id="3.40.50.720">
    <property type="entry name" value="NAD(P)-binding Rossmann-like Domain"/>
    <property type="match status" value="1"/>
</dbReference>
<feature type="active site" description="Proton acceptor" evidence="10">
    <location>
        <position position="154"/>
    </location>
</feature>
<feature type="domain" description="Ketoreductase" evidence="13">
    <location>
        <begin position="6"/>
        <end position="190"/>
    </location>
</feature>
<comment type="similarity">
    <text evidence="2 12">Belongs to the short-chain dehydrogenases/reductases (SDR) family.</text>
</comment>
<dbReference type="InterPro" id="IPR011284">
    <property type="entry name" value="3oxo_ACP_reduc"/>
</dbReference>
<dbReference type="InterPro" id="IPR036291">
    <property type="entry name" value="NAD(P)-bd_dom_sf"/>
</dbReference>
<keyword evidence="9 12" id="KW-0275">Fatty acid biosynthesis</keyword>
<comment type="function">
    <text evidence="12">Catalyzes the NADPH-dependent reduction of beta-ketoacyl-ACP substrates to beta-hydroxyacyl-ACP products, the first reductive step in the elongation cycle of fatty acid biosynthesis.</text>
</comment>
<dbReference type="SUPFAM" id="SSF51735">
    <property type="entry name" value="NAD(P)-binding Rossmann-fold domains"/>
    <property type="match status" value="1"/>
</dbReference>
<dbReference type="InterPro" id="IPR020904">
    <property type="entry name" value="Sc_DH/Rdtase_CS"/>
</dbReference>
<dbReference type="OrthoDB" id="9803333at2"/>
<comment type="pathway">
    <text evidence="1 12">Lipid metabolism; fatty acid biosynthesis.</text>
</comment>
<dbReference type="InterPro" id="IPR050259">
    <property type="entry name" value="SDR"/>
</dbReference>
<keyword evidence="7 12" id="KW-0560">Oxidoreductase</keyword>
<evidence type="ECO:0000256" key="12">
    <source>
        <dbReference type="RuleBase" id="RU366074"/>
    </source>
</evidence>
<keyword evidence="4 12" id="KW-0444">Lipid biosynthesis</keyword>
<evidence type="ECO:0000256" key="2">
    <source>
        <dbReference type="ARBA" id="ARBA00006484"/>
    </source>
</evidence>
<feature type="binding site" evidence="11">
    <location>
        <position position="89"/>
    </location>
    <ligand>
        <name>NADP(+)</name>
        <dbReference type="ChEBI" id="CHEBI:58349"/>
    </ligand>
</feature>
<dbReference type="Proteomes" id="UP000238701">
    <property type="component" value="Unassembled WGS sequence"/>
</dbReference>
<dbReference type="PRINTS" id="PR00081">
    <property type="entry name" value="GDHRDH"/>
</dbReference>
<evidence type="ECO:0000256" key="1">
    <source>
        <dbReference type="ARBA" id="ARBA00005194"/>
    </source>
</evidence>
<evidence type="ECO:0000256" key="6">
    <source>
        <dbReference type="ARBA" id="ARBA00022857"/>
    </source>
</evidence>
<keyword evidence="5 12" id="KW-0276">Fatty acid metabolism</keyword>
<dbReference type="GO" id="GO:0051287">
    <property type="term" value="F:NAD binding"/>
    <property type="evidence" value="ECO:0007669"/>
    <property type="project" value="UniProtKB-UniRule"/>
</dbReference>
<dbReference type="PROSITE" id="PS00061">
    <property type="entry name" value="ADH_SHORT"/>
    <property type="match status" value="1"/>
</dbReference>
<dbReference type="SMART" id="SM00822">
    <property type="entry name" value="PKS_KR"/>
    <property type="match status" value="1"/>
</dbReference>
<name>A0A2U3L537_9BACT</name>
<dbReference type="EMBL" id="OMOD01000167">
    <property type="protein sequence ID" value="SPF47025.1"/>
    <property type="molecule type" value="Genomic_DNA"/>
</dbReference>
<feature type="binding site" evidence="11">
    <location>
        <position position="187"/>
    </location>
    <ligand>
        <name>NADP(+)</name>
        <dbReference type="ChEBI" id="CHEBI:58349"/>
    </ligand>
</feature>
<organism evidence="14 15">
    <name type="scientific">Candidatus Sulfotelmatobacter kueseliae</name>
    <dbReference type="NCBI Taxonomy" id="2042962"/>
    <lineage>
        <taxon>Bacteria</taxon>
        <taxon>Pseudomonadati</taxon>
        <taxon>Acidobacteriota</taxon>
        <taxon>Terriglobia</taxon>
        <taxon>Terriglobales</taxon>
        <taxon>Candidatus Korobacteraceae</taxon>
        <taxon>Candidatus Sulfotelmatobacter</taxon>
    </lineage>
</organism>
<keyword evidence="8 12" id="KW-0443">Lipid metabolism</keyword>
<evidence type="ECO:0000256" key="11">
    <source>
        <dbReference type="PIRSR" id="PIRSR611284-2"/>
    </source>
</evidence>
<dbReference type="NCBIfam" id="TIGR01830">
    <property type="entry name" value="3oxo_ACP_reduc"/>
    <property type="match status" value="1"/>
</dbReference>
<comment type="subunit">
    <text evidence="12">Homotetramer.</text>
</comment>
<dbReference type="PANTHER" id="PTHR42879">
    <property type="entry name" value="3-OXOACYL-(ACYL-CARRIER-PROTEIN) REDUCTASE"/>
    <property type="match status" value="1"/>
</dbReference>
<dbReference type="InterPro" id="IPR002347">
    <property type="entry name" value="SDR_fam"/>
</dbReference>
<keyword evidence="6 11" id="KW-0521">NADP</keyword>
<evidence type="ECO:0000313" key="15">
    <source>
        <dbReference type="Proteomes" id="UP000238701"/>
    </source>
</evidence>
<reference evidence="15" key="1">
    <citation type="submission" date="2018-02" db="EMBL/GenBank/DDBJ databases">
        <authorList>
            <person name="Hausmann B."/>
        </authorList>
    </citation>
    <scope>NUCLEOTIDE SEQUENCE [LARGE SCALE GENOMIC DNA]</scope>
    <source>
        <strain evidence="15">Peat soil MAG SbA1</strain>
    </source>
</reference>
<dbReference type="CDD" id="cd05333">
    <property type="entry name" value="BKR_SDR_c"/>
    <property type="match status" value="1"/>
</dbReference>
<dbReference type="UniPathway" id="UPA00094"/>
<dbReference type="InterPro" id="IPR057326">
    <property type="entry name" value="KR_dom"/>
</dbReference>
<evidence type="ECO:0000256" key="4">
    <source>
        <dbReference type="ARBA" id="ARBA00022516"/>
    </source>
</evidence>
<dbReference type="GO" id="GO:0030497">
    <property type="term" value="P:fatty acid elongation"/>
    <property type="evidence" value="ECO:0007669"/>
    <property type="project" value="UniProtKB-ARBA"/>
</dbReference>
<dbReference type="NCBIfam" id="NF005559">
    <property type="entry name" value="PRK07231.1"/>
    <property type="match status" value="1"/>
</dbReference>
<evidence type="ECO:0000256" key="5">
    <source>
        <dbReference type="ARBA" id="ARBA00022832"/>
    </source>
</evidence>
<dbReference type="NCBIfam" id="NF009466">
    <property type="entry name" value="PRK12826.1-2"/>
    <property type="match status" value="1"/>
</dbReference>
<dbReference type="AlphaFoldDB" id="A0A2U3L537"/>
<evidence type="ECO:0000256" key="9">
    <source>
        <dbReference type="ARBA" id="ARBA00023160"/>
    </source>
</evidence>
<feature type="binding site" evidence="11">
    <location>
        <begin position="154"/>
        <end position="158"/>
    </location>
    <ligand>
        <name>NADP(+)</name>
        <dbReference type="ChEBI" id="CHEBI:58349"/>
    </ligand>
</feature>
<evidence type="ECO:0000256" key="3">
    <source>
        <dbReference type="ARBA" id="ARBA00012948"/>
    </source>
</evidence>
<dbReference type="GO" id="GO:0004316">
    <property type="term" value="F:3-oxoacyl-[acyl-carrier-protein] reductase (NADPH) activity"/>
    <property type="evidence" value="ECO:0007669"/>
    <property type="project" value="UniProtKB-UniRule"/>
</dbReference>
<evidence type="ECO:0000256" key="10">
    <source>
        <dbReference type="PIRSR" id="PIRSR611284-1"/>
    </source>
</evidence>